<feature type="region of interest" description="Disordered" evidence="1">
    <location>
        <begin position="619"/>
        <end position="656"/>
    </location>
</feature>
<feature type="compositionally biased region" description="Polar residues" evidence="1">
    <location>
        <begin position="585"/>
        <end position="601"/>
    </location>
</feature>
<feature type="region of interest" description="Disordered" evidence="1">
    <location>
        <begin position="309"/>
        <end position="334"/>
    </location>
</feature>
<accession>A0A9N8HNU9</accession>
<evidence type="ECO:0000313" key="3">
    <source>
        <dbReference type="Proteomes" id="UP001153069"/>
    </source>
</evidence>
<reference evidence="2" key="1">
    <citation type="submission" date="2020-06" db="EMBL/GenBank/DDBJ databases">
        <authorList>
            <consortium name="Plant Systems Biology data submission"/>
        </authorList>
    </citation>
    <scope>NUCLEOTIDE SEQUENCE</scope>
    <source>
        <strain evidence="2">D6</strain>
    </source>
</reference>
<evidence type="ECO:0000313" key="2">
    <source>
        <dbReference type="EMBL" id="CAB9517363.1"/>
    </source>
</evidence>
<organism evidence="2 3">
    <name type="scientific">Seminavis robusta</name>
    <dbReference type="NCBI Taxonomy" id="568900"/>
    <lineage>
        <taxon>Eukaryota</taxon>
        <taxon>Sar</taxon>
        <taxon>Stramenopiles</taxon>
        <taxon>Ochrophyta</taxon>
        <taxon>Bacillariophyta</taxon>
        <taxon>Bacillariophyceae</taxon>
        <taxon>Bacillariophycidae</taxon>
        <taxon>Naviculales</taxon>
        <taxon>Naviculaceae</taxon>
        <taxon>Seminavis</taxon>
    </lineage>
</organism>
<feature type="compositionally biased region" description="Low complexity" evidence="1">
    <location>
        <begin position="319"/>
        <end position="334"/>
    </location>
</feature>
<feature type="compositionally biased region" description="Low complexity" evidence="1">
    <location>
        <begin position="219"/>
        <end position="236"/>
    </location>
</feature>
<dbReference type="EMBL" id="CAICTM010000850">
    <property type="protein sequence ID" value="CAB9517363.1"/>
    <property type="molecule type" value="Genomic_DNA"/>
</dbReference>
<dbReference type="OrthoDB" id="55829at2759"/>
<feature type="region of interest" description="Disordered" evidence="1">
    <location>
        <begin position="673"/>
        <end position="744"/>
    </location>
</feature>
<feature type="compositionally biased region" description="Basic and acidic residues" evidence="1">
    <location>
        <begin position="13"/>
        <end position="27"/>
    </location>
</feature>
<gene>
    <name evidence="2" type="ORF">SEMRO_851_G210870.1</name>
</gene>
<dbReference type="Proteomes" id="UP001153069">
    <property type="component" value="Unassembled WGS sequence"/>
</dbReference>
<feature type="region of interest" description="Disordered" evidence="1">
    <location>
        <begin position="167"/>
        <end position="240"/>
    </location>
</feature>
<feature type="region of interest" description="Disordered" evidence="1">
    <location>
        <begin position="68"/>
        <end position="111"/>
    </location>
</feature>
<evidence type="ECO:0000256" key="1">
    <source>
        <dbReference type="SAM" id="MobiDB-lite"/>
    </source>
</evidence>
<name>A0A9N8HNU9_9STRA</name>
<feature type="compositionally biased region" description="Polar residues" evidence="1">
    <location>
        <begin position="92"/>
        <end position="105"/>
    </location>
</feature>
<feature type="region of interest" description="Disordered" evidence="1">
    <location>
        <begin position="1"/>
        <end position="53"/>
    </location>
</feature>
<sequence>MAALTRSASLADLSEKEGRKTPKDGDPSRSNTGSEKHRSRSITHRMSAGNNASRASWKWISNSRSFHEHRSRSQKGGSVLSSDSALPADSATFSKPTGVQSQATPSRHKQISPRLLEHLETLLPKYCIHLTHPTYQEAAKAMRLLLDNPPPVTAIAEVAMAATFIPGSPEKKSNQRARENEAKATVKSEMNRLLASPFRSRKPRRDKLDDSRSNPRQWGAALSSLGSQSSASSVNNSHHHQGKSSFVAKLDAAAWESFVAPLILLAGAEAIYADLEHVHPTPSIIHWPGLYRRIASELRALVPRPQEKKSGFSLSRTVPTLDSPPTSPLRSSSASLLPPAEAKFNQLLFPPPNMHRSADSSGISQTPLTPKTANTAQTTNERRPQEYMQLRSLLAWLDVKRQWLPFHESLFLTWNVENLAEIRDFAASLPQKQEETMRPLDEALRLEVLGTLSLMEMAFWLERGRFLETIVSARKVKQQLIAVGDRETALVLWMKTTFQDYLSIMPLVYDKVLTFATPLYGFDQQILLEATQKERTFLNDQKGVADLDAQIIELLRKQERAGGTSMAVAIVLDTGIEDVEEENPAPTSATHQTSRTLNWAQSGHHHHRVELGFSMQTTLSKNHAGGGGPTSRKTLVDPNAKSSGGTDEEQKSTNVAELRPWPAVYLRSTMRLGTPTRGGAASNTGGGMGLINGIRRNASSTKGSSSALDGGSSSQHGSSLHSSRSAGSVDGSPRSKYRKSSSTRRCSLLSHGNIFEYETEPSNGSSWPHSEWGQLRSFLEALSLGDGAWSENFVTDHVTNSPNTSPGRMGDTSSLSGVEPTAVTFHPDGIEPTGEGSGRGSTTFDSRRSILSSDLGKQLWDPLPTPLTTASSSNVASSTAPTTFHAVQINNFMWMIVMVKCEEESRWHRRRSRGVPDREIREFLNHMAAKLAISNRFLGLKTCQTARVKVRDRLAPRVRGRDLGLRDAQWESANPEDDDQAQEDVLQLMKEAFSVTGSHPTLNRAESILTTMSGGFRASGGSRSPRDRRRVLAMQKQAGPFANNSDYREGAAMLFLGPELFRQFLESTSE</sequence>
<feature type="compositionally biased region" description="Low complexity" evidence="1">
    <location>
        <begin position="78"/>
        <end position="91"/>
    </location>
</feature>
<dbReference type="AlphaFoldDB" id="A0A9N8HNU9"/>
<comment type="caution">
    <text evidence="2">The sequence shown here is derived from an EMBL/GenBank/DDBJ whole genome shotgun (WGS) entry which is preliminary data.</text>
</comment>
<feature type="compositionally biased region" description="Polar residues" evidence="1">
    <location>
        <begin position="359"/>
        <end position="379"/>
    </location>
</feature>
<keyword evidence="3" id="KW-1185">Reference proteome</keyword>
<feature type="region of interest" description="Disordered" evidence="1">
    <location>
        <begin position="825"/>
        <end position="846"/>
    </location>
</feature>
<feature type="compositionally biased region" description="Basic and acidic residues" evidence="1">
    <location>
        <begin position="169"/>
        <end position="190"/>
    </location>
</feature>
<feature type="compositionally biased region" description="Low complexity" evidence="1">
    <location>
        <begin position="703"/>
        <end position="734"/>
    </location>
</feature>
<protein>
    <submittedName>
        <fullName evidence="2">Uncharacterized protein</fullName>
    </submittedName>
</protein>
<feature type="region of interest" description="Disordered" evidence="1">
    <location>
        <begin position="581"/>
        <end position="605"/>
    </location>
</feature>
<proteinExistence type="predicted"/>
<feature type="region of interest" description="Disordered" evidence="1">
    <location>
        <begin position="355"/>
        <end position="382"/>
    </location>
</feature>